<dbReference type="InterPro" id="IPR033121">
    <property type="entry name" value="PEPTIDASE_A1"/>
</dbReference>
<evidence type="ECO:0000256" key="3">
    <source>
        <dbReference type="PIRSR" id="PIRSR601461-1"/>
    </source>
</evidence>
<dbReference type="SUPFAM" id="SSF50630">
    <property type="entry name" value="Acid proteases"/>
    <property type="match status" value="1"/>
</dbReference>
<dbReference type="Proteomes" id="UP000559256">
    <property type="component" value="Unassembled WGS sequence"/>
</dbReference>
<dbReference type="AlphaFoldDB" id="A0A8H5GL90"/>
<dbReference type="GO" id="GO:0004190">
    <property type="term" value="F:aspartic-type endopeptidase activity"/>
    <property type="evidence" value="ECO:0007669"/>
    <property type="project" value="UniProtKB-KW"/>
</dbReference>
<dbReference type="PROSITE" id="PS51767">
    <property type="entry name" value="PEPTIDASE_A1"/>
    <property type="match status" value="1"/>
</dbReference>
<sequence>MARMMGTREPSEEELRQNIMKRLASLPHSIRKRYNVQGTDFTPTNSFSDEGTLNLHTEGIEDSDDSGSNNTTLAENSLHLDIVGIDTSYTATIQIGSPPRDFSILMDSGSGDFWARVGSEACISEEDGNGCGDHIFLGELSSATFLDSKKPWDITYGSGHANGTKVQDDVVIAGLTLSGHQFGVADFESKQFADQKAPFDGLMGLGRSSLSTQKVLTPPEALAAQGLISEAITSYKISRRKDGTDDGEITFGRNTLVTVPNVNQVGFWEVDLDDSAVGGVSTGLRSRTAILDTGTTLFVGPPDDVETIHSMIDGAEQDGQGGFTVPCDTNATVSLTIGGREFAIDSRDLAFGNLGNGRCISGIAAGAVNENNPTQYLVGDTFLKNVYLSTNVDKNEISLAKLL</sequence>
<dbReference type="Pfam" id="PF00026">
    <property type="entry name" value="Asp"/>
    <property type="match status" value="1"/>
</dbReference>
<name>A0A8H5GL90_9AGAR</name>
<evidence type="ECO:0000313" key="7">
    <source>
        <dbReference type="EMBL" id="KAF5367002.1"/>
    </source>
</evidence>
<comment type="similarity">
    <text evidence="1 5">Belongs to the peptidase A1 family.</text>
</comment>
<dbReference type="InterPro" id="IPR034164">
    <property type="entry name" value="Pepsin-like_dom"/>
</dbReference>
<dbReference type="PROSITE" id="PS00141">
    <property type="entry name" value="ASP_PROTEASE"/>
    <property type="match status" value="1"/>
</dbReference>
<keyword evidence="8" id="KW-1185">Reference proteome</keyword>
<evidence type="ECO:0000313" key="8">
    <source>
        <dbReference type="Proteomes" id="UP000559256"/>
    </source>
</evidence>
<dbReference type="InterPro" id="IPR021109">
    <property type="entry name" value="Peptidase_aspartic_dom_sf"/>
</dbReference>
<dbReference type="GO" id="GO:0006508">
    <property type="term" value="P:proteolysis"/>
    <property type="evidence" value="ECO:0007669"/>
    <property type="project" value="UniProtKB-KW"/>
</dbReference>
<dbReference type="InterPro" id="IPR001969">
    <property type="entry name" value="Aspartic_peptidase_AS"/>
</dbReference>
<evidence type="ECO:0000259" key="6">
    <source>
        <dbReference type="PROSITE" id="PS51767"/>
    </source>
</evidence>
<feature type="active site" evidence="3">
    <location>
        <position position="107"/>
    </location>
</feature>
<feature type="active site" evidence="3">
    <location>
        <position position="292"/>
    </location>
</feature>
<evidence type="ECO:0000256" key="5">
    <source>
        <dbReference type="RuleBase" id="RU000454"/>
    </source>
</evidence>
<dbReference type="PRINTS" id="PR00792">
    <property type="entry name" value="PEPSIN"/>
</dbReference>
<dbReference type="EMBL" id="JAACJM010000020">
    <property type="protein sequence ID" value="KAF5367002.1"/>
    <property type="molecule type" value="Genomic_DNA"/>
</dbReference>
<keyword evidence="5" id="KW-0645">Protease</keyword>
<keyword evidence="5" id="KW-0378">Hydrolase</keyword>
<protein>
    <recommendedName>
        <fullName evidence="6">Peptidase A1 domain-containing protein</fullName>
    </recommendedName>
</protein>
<dbReference type="PANTHER" id="PTHR47966">
    <property type="entry name" value="BETA-SITE APP-CLEAVING ENZYME, ISOFORM A-RELATED"/>
    <property type="match status" value="1"/>
</dbReference>
<proteinExistence type="inferred from homology"/>
<organism evidence="7 8">
    <name type="scientific">Tetrapyrgos nigripes</name>
    <dbReference type="NCBI Taxonomy" id="182062"/>
    <lineage>
        <taxon>Eukaryota</taxon>
        <taxon>Fungi</taxon>
        <taxon>Dikarya</taxon>
        <taxon>Basidiomycota</taxon>
        <taxon>Agaricomycotina</taxon>
        <taxon>Agaricomycetes</taxon>
        <taxon>Agaricomycetidae</taxon>
        <taxon>Agaricales</taxon>
        <taxon>Marasmiineae</taxon>
        <taxon>Marasmiaceae</taxon>
        <taxon>Tetrapyrgos</taxon>
    </lineage>
</organism>
<comment type="caution">
    <text evidence="7">The sequence shown here is derived from an EMBL/GenBank/DDBJ whole genome shotgun (WGS) entry which is preliminary data.</text>
</comment>
<reference evidence="7 8" key="1">
    <citation type="journal article" date="2020" name="ISME J.">
        <title>Uncovering the hidden diversity of litter-decomposition mechanisms in mushroom-forming fungi.</title>
        <authorList>
            <person name="Floudas D."/>
            <person name="Bentzer J."/>
            <person name="Ahren D."/>
            <person name="Johansson T."/>
            <person name="Persson P."/>
            <person name="Tunlid A."/>
        </authorList>
    </citation>
    <scope>NUCLEOTIDE SEQUENCE [LARGE SCALE GENOMIC DNA]</scope>
    <source>
        <strain evidence="7 8">CBS 291.85</strain>
    </source>
</reference>
<dbReference type="PANTHER" id="PTHR47966:SF75">
    <property type="entry name" value="ENDOPEPTIDASE (CTSD), PUTATIVE (AFU_ORTHOLOGUE AFUA_4G07040)-RELATED"/>
    <property type="match status" value="1"/>
</dbReference>
<accession>A0A8H5GL90</accession>
<keyword evidence="2 5" id="KW-0064">Aspartyl protease</keyword>
<dbReference type="Gene3D" id="2.40.70.10">
    <property type="entry name" value="Acid Proteases"/>
    <property type="match status" value="2"/>
</dbReference>
<dbReference type="CDD" id="cd05471">
    <property type="entry name" value="pepsin_like"/>
    <property type="match status" value="1"/>
</dbReference>
<evidence type="ECO:0000256" key="4">
    <source>
        <dbReference type="PIRSR" id="PIRSR601461-2"/>
    </source>
</evidence>
<gene>
    <name evidence="7" type="ORF">D9758_003985</name>
</gene>
<feature type="disulfide bond" evidence="4">
    <location>
        <begin position="327"/>
        <end position="359"/>
    </location>
</feature>
<dbReference type="InterPro" id="IPR001461">
    <property type="entry name" value="Aspartic_peptidase_A1"/>
</dbReference>
<keyword evidence="4" id="KW-1015">Disulfide bond</keyword>
<evidence type="ECO:0000256" key="1">
    <source>
        <dbReference type="ARBA" id="ARBA00007447"/>
    </source>
</evidence>
<dbReference type="OrthoDB" id="2747330at2759"/>
<evidence type="ECO:0000256" key="2">
    <source>
        <dbReference type="ARBA" id="ARBA00022750"/>
    </source>
</evidence>
<feature type="domain" description="Peptidase A1" evidence="6">
    <location>
        <begin position="89"/>
        <end position="400"/>
    </location>
</feature>